<gene>
    <name evidence="1" type="ORF">KDH_29960</name>
</gene>
<evidence type="ECO:0000313" key="2">
    <source>
        <dbReference type="Proteomes" id="UP001344906"/>
    </source>
</evidence>
<sequence length="72" mass="8103">MFTRKIAGITSTIHLKEYAKYIPMDDVSRPFSAYAIQKAGPGDLSGWAVFLSLSYDNARRYRKKEEAILACA</sequence>
<comment type="caution">
    <text evidence="1">The sequence shown here is derived from an EMBL/GenBank/DDBJ whole genome shotgun (WGS) entry which is preliminary data.</text>
</comment>
<evidence type="ECO:0000313" key="1">
    <source>
        <dbReference type="EMBL" id="GLV56153.1"/>
    </source>
</evidence>
<accession>A0ABQ6FUP3</accession>
<keyword evidence="2" id="KW-1185">Reference proteome</keyword>
<organism evidence="1 2">
    <name type="scientific">Dictyobacter halimunensis</name>
    <dbReference type="NCBI Taxonomy" id="3026934"/>
    <lineage>
        <taxon>Bacteria</taxon>
        <taxon>Bacillati</taxon>
        <taxon>Chloroflexota</taxon>
        <taxon>Ktedonobacteria</taxon>
        <taxon>Ktedonobacterales</taxon>
        <taxon>Dictyobacteraceae</taxon>
        <taxon>Dictyobacter</taxon>
    </lineage>
</organism>
<dbReference type="EMBL" id="BSRI01000002">
    <property type="protein sequence ID" value="GLV56153.1"/>
    <property type="molecule type" value="Genomic_DNA"/>
</dbReference>
<reference evidence="1 2" key="1">
    <citation type="submission" date="2023-02" db="EMBL/GenBank/DDBJ databases">
        <title>Dictyobacter halimunensis sp. nov., a new member of the class Ktedonobacteria from forest soil in a geothermal area.</title>
        <authorList>
            <person name="Rachmania M.K."/>
            <person name="Ningsih F."/>
            <person name="Sakai Y."/>
            <person name="Yabe S."/>
            <person name="Yokota A."/>
            <person name="Sjamsuridzal W."/>
        </authorList>
    </citation>
    <scope>NUCLEOTIDE SEQUENCE [LARGE SCALE GENOMIC DNA]</scope>
    <source>
        <strain evidence="1 2">S3.2.2.5</strain>
    </source>
</reference>
<name>A0ABQ6FUP3_9CHLR</name>
<protein>
    <submittedName>
        <fullName evidence="1">Uncharacterized protein</fullName>
    </submittedName>
</protein>
<dbReference type="Proteomes" id="UP001344906">
    <property type="component" value="Unassembled WGS sequence"/>
</dbReference>
<proteinExistence type="predicted"/>